<name>A0A562PBI4_9BURK</name>
<evidence type="ECO:0000313" key="2">
    <source>
        <dbReference type="EMBL" id="TWI41822.1"/>
    </source>
</evidence>
<keyword evidence="4" id="KW-1185">Reference proteome</keyword>
<evidence type="ECO:0000313" key="3">
    <source>
        <dbReference type="Proteomes" id="UP000315112"/>
    </source>
</evidence>
<dbReference type="EMBL" id="VLKW01000017">
    <property type="protein sequence ID" value="TWI41822.1"/>
    <property type="molecule type" value="Genomic_DNA"/>
</dbReference>
<dbReference type="InterPro" id="IPR012833">
    <property type="entry name" value="NrdD"/>
</dbReference>
<protein>
    <submittedName>
        <fullName evidence="2">Anaerobic ribonucleoside-triphosphate reductase-like protein</fullName>
    </submittedName>
</protein>
<dbReference type="Pfam" id="PF13597">
    <property type="entry name" value="NRDD"/>
    <property type="match status" value="1"/>
</dbReference>
<evidence type="ECO:0000313" key="1">
    <source>
        <dbReference type="EMBL" id="QGZ38000.1"/>
    </source>
</evidence>
<evidence type="ECO:0000313" key="4">
    <source>
        <dbReference type="Proteomes" id="UP000437862"/>
    </source>
</evidence>
<organism evidence="2 3">
    <name type="scientific">Pseudoduganella flava</name>
    <dbReference type="NCBI Taxonomy" id="871742"/>
    <lineage>
        <taxon>Bacteria</taxon>
        <taxon>Pseudomonadati</taxon>
        <taxon>Pseudomonadota</taxon>
        <taxon>Betaproteobacteria</taxon>
        <taxon>Burkholderiales</taxon>
        <taxon>Oxalobacteraceae</taxon>
        <taxon>Telluria group</taxon>
        <taxon>Pseudoduganella</taxon>
    </lineage>
</organism>
<gene>
    <name evidence="1" type="ORF">GO485_02335</name>
    <name evidence="2" type="ORF">IP92_05687</name>
</gene>
<dbReference type="AlphaFoldDB" id="A0A562PBI4"/>
<reference evidence="1 4" key="3">
    <citation type="submission" date="2019-12" db="EMBL/GenBank/DDBJ databases">
        <title>Draft Genome Sequences of Six Type Strains of the Genus Massilia.</title>
        <authorList>
            <person name="Miess H."/>
            <person name="Frediansyah A."/>
            <person name="Goeker M."/>
            <person name="Gross H."/>
        </authorList>
    </citation>
    <scope>NUCLEOTIDE SEQUENCE [LARGE SCALE GENOMIC DNA]</scope>
    <source>
        <strain evidence="1 4">DSM 26639</strain>
    </source>
</reference>
<proteinExistence type="predicted"/>
<accession>A0A562PBI4</accession>
<dbReference type="RefSeq" id="WP_145881775.1">
    <property type="nucleotide sequence ID" value="NZ_CP046904.1"/>
</dbReference>
<reference evidence="2 3" key="1">
    <citation type="journal article" date="2015" name="Stand. Genomic Sci.">
        <title>Genomic Encyclopedia of Bacterial and Archaeal Type Strains, Phase III: the genomes of soil and plant-associated and newly described type strains.</title>
        <authorList>
            <person name="Whitman W.B."/>
            <person name="Woyke T."/>
            <person name="Klenk H.P."/>
            <person name="Zhou Y."/>
            <person name="Lilburn T.G."/>
            <person name="Beck B.J."/>
            <person name="De Vos P."/>
            <person name="Vandamme P."/>
            <person name="Eisen J.A."/>
            <person name="Garrity G."/>
            <person name="Hugenholtz P."/>
            <person name="Kyrpides N.C."/>
        </authorList>
    </citation>
    <scope>NUCLEOTIDE SEQUENCE [LARGE SCALE GENOMIC DNA]</scope>
    <source>
        <strain evidence="2 3">CGMCC 1.10685</strain>
    </source>
</reference>
<reference evidence="2" key="2">
    <citation type="submission" date="2019-07" db="EMBL/GenBank/DDBJ databases">
        <authorList>
            <person name="Whitman W."/>
            <person name="Huntemann M."/>
            <person name="Clum A."/>
            <person name="Pillay M."/>
            <person name="Palaniappan K."/>
            <person name="Varghese N."/>
            <person name="Mikhailova N."/>
            <person name="Stamatis D."/>
            <person name="Reddy T."/>
            <person name="Daum C."/>
            <person name="Shapiro N."/>
            <person name="Ivanova N."/>
            <person name="Kyrpides N."/>
            <person name="Woyke T."/>
        </authorList>
    </citation>
    <scope>NUCLEOTIDE SEQUENCE</scope>
    <source>
        <strain evidence="2">CGMCC 1.10685</strain>
    </source>
</reference>
<sequence length="68" mass="7824">MTDTRNSNIVIELSADDPERQPCEIWTRVMGYHRPVSSFNIGKQGEFHERRWFREDAICTANAVAQAA</sequence>
<dbReference type="GO" id="GO:0006260">
    <property type="term" value="P:DNA replication"/>
    <property type="evidence" value="ECO:0007669"/>
    <property type="project" value="InterPro"/>
</dbReference>
<dbReference type="OrthoDB" id="9808075at2"/>
<dbReference type="EMBL" id="CP046904">
    <property type="protein sequence ID" value="QGZ38000.1"/>
    <property type="molecule type" value="Genomic_DNA"/>
</dbReference>
<dbReference type="Proteomes" id="UP000437862">
    <property type="component" value="Chromosome"/>
</dbReference>
<dbReference type="Proteomes" id="UP000315112">
    <property type="component" value="Unassembled WGS sequence"/>
</dbReference>
<dbReference type="GO" id="GO:0008998">
    <property type="term" value="F:ribonucleoside-triphosphate reductase (thioredoxin) activity"/>
    <property type="evidence" value="ECO:0007669"/>
    <property type="project" value="InterPro"/>
</dbReference>